<feature type="region of interest" description="Disordered" evidence="1">
    <location>
        <begin position="1"/>
        <end position="67"/>
    </location>
</feature>
<feature type="compositionally biased region" description="Polar residues" evidence="1">
    <location>
        <begin position="352"/>
        <end position="373"/>
    </location>
</feature>
<reference evidence="2" key="1">
    <citation type="submission" date="2022-07" db="EMBL/GenBank/DDBJ databases">
        <title>Draft genome sequence of Zalerion maritima ATCC 34329, a (micro)plastics degrading marine fungus.</title>
        <authorList>
            <person name="Paco A."/>
            <person name="Goncalves M.F.M."/>
            <person name="Rocha-Santos T.A.P."/>
            <person name="Alves A."/>
        </authorList>
    </citation>
    <scope>NUCLEOTIDE SEQUENCE</scope>
    <source>
        <strain evidence="2">ATCC 34329</strain>
    </source>
</reference>
<feature type="compositionally biased region" description="Polar residues" evidence="1">
    <location>
        <begin position="303"/>
        <end position="314"/>
    </location>
</feature>
<evidence type="ECO:0000313" key="3">
    <source>
        <dbReference type="Proteomes" id="UP001201980"/>
    </source>
</evidence>
<proteinExistence type="predicted"/>
<sequence length="426" mass="48175">MTDDCRTGLHSSRNSGGISNMDPSFQNPVSSSPQPSGQRRRLPGEDEGDSEEEDSRRTKRPKPLPSDEKLNEKWFACPYHKGGVQSFSCRITLKRSDNRGWKTIPRLKWHLTRRHMRSHRCPRCWTAFETPFTPKKFPRHADCEIKVEPSVETFMSLDQEAKIREKLPSQTSYVDMWWQIYQCLIPAFEALSIDQLKLEHPDHPYYDLSDSPIHGNTAGEVHSQDQTFPVPPTQVDPGSVFWLMVPNGAEAGIPLHFDNFNSTYSSDPQLLTSNHLPLMQRTSAPNPPFGGSRENMSLFPSPEGQTTPPGSDQNCLFHPSSLLETEGHSAALWTPFEAPNLSSTINLQQNMSQPQNDQRGISGVGTDSTARAETTSHENGRTATRDRLSRAADEIRAIILSGELDREDYPTLVKMRNDLLEIRRKR</sequence>
<accession>A0AAD5WR52</accession>
<gene>
    <name evidence="2" type="ORF">MKZ38_005152</name>
</gene>
<dbReference type="PANTHER" id="PTHR38166:SF1">
    <property type="entry name" value="C2H2-TYPE DOMAIN-CONTAINING PROTEIN"/>
    <property type="match status" value="1"/>
</dbReference>
<comment type="caution">
    <text evidence="2">The sequence shown here is derived from an EMBL/GenBank/DDBJ whole genome shotgun (WGS) entry which is preliminary data.</text>
</comment>
<feature type="compositionally biased region" description="Basic and acidic residues" evidence="1">
    <location>
        <begin position="374"/>
        <end position="387"/>
    </location>
</feature>
<feature type="compositionally biased region" description="Low complexity" evidence="1">
    <location>
        <begin position="23"/>
        <end position="37"/>
    </location>
</feature>
<protein>
    <submittedName>
        <fullName evidence="2">Uncharacterized protein</fullName>
    </submittedName>
</protein>
<keyword evidence="3" id="KW-1185">Reference proteome</keyword>
<feature type="region of interest" description="Disordered" evidence="1">
    <location>
        <begin position="352"/>
        <end position="387"/>
    </location>
</feature>
<dbReference type="AlphaFoldDB" id="A0AAD5WR52"/>
<dbReference type="EMBL" id="JAKWBI020000309">
    <property type="protein sequence ID" value="KAJ2896853.1"/>
    <property type="molecule type" value="Genomic_DNA"/>
</dbReference>
<name>A0AAD5WR52_9PEZI</name>
<dbReference type="Proteomes" id="UP001201980">
    <property type="component" value="Unassembled WGS sequence"/>
</dbReference>
<organism evidence="2 3">
    <name type="scientific">Zalerion maritima</name>
    <dbReference type="NCBI Taxonomy" id="339359"/>
    <lineage>
        <taxon>Eukaryota</taxon>
        <taxon>Fungi</taxon>
        <taxon>Dikarya</taxon>
        <taxon>Ascomycota</taxon>
        <taxon>Pezizomycotina</taxon>
        <taxon>Sordariomycetes</taxon>
        <taxon>Lulworthiomycetidae</taxon>
        <taxon>Lulworthiales</taxon>
        <taxon>Lulworthiaceae</taxon>
        <taxon>Zalerion</taxon>
    </lineage>
</organism>
<evidence type="ECO:0000313" key="2">
    <source>
        <dbReference type="EMBL" id="KAJ2896853.1"/>
    </source>
</evidence>
<evidence type="ECO:0000256" key="1">
    <source>
        <dbReference type="SAM" id="MobiDB-lite"/>
    </source>
</evidence>
<feature type="region of interest" description="Disordered" evidence="1">
    <location>
        <begin position="280"/>
        <end position="314"/>
    </location>
</feature>
<dbReference type="PANTHER" id="PTHR38166">
    <property type="entry name" value="C2H2-TYPE DOMAIN-CONTAINING PROTEIN-RELATED"/>
    <property type="match status" value="1"/>
</dbReference>
<feature type="compositionally biased region" description="Polar residues" evidence="1">
    <location>
        <begin position="9"/>
        <end position="22"/>
    </location>
</feature>